<keyword evidence="19" id="KW-0325">Glycoprotein</keyword>
<keyword evidence="26" id="KW-1185">Reference proteome</keyword>
<evidence type="ECO:0000256" key="16">
    <source>
        <dbReference type="ARBA" id="ARBA00022989"/>
    </source>
</evidence>
<dbReference type="GO" id="GO:0005886">
    <property type="term" value="C:plasma membrane"/>
    <property type="evidence" value="ECO:0007669"/>
    <property type="project" value="UniProtKB-SubCell"/>
</dbReference>
<keyword evidence="18 25" id="KW-0675">Receptor</keyword>
<dbReference type="InterPro" id="IPR032675">
    <property type="entry name" value="LRR_dom_sf"/>
</dbReference>
<keyword evidence="8" id="KW-0433">Leucine-rich repeat</keyword>
<keyword evidence="10 23" id="KW-0812">Transmembrane</keyword>
<evidence type="ECO:0000313" key="25">
    <source>
        <dbReference type="EMBL" id="KAB2614563.1"/>
    </source>
</evidence>
<dbReference type="Pfam" id="PF08263">
    <property type="entry name" value="LRRNT_2"/>
    <property type="match status" value="1"/>
</dbReference>
<reference evidence="25 26" key="2">
    <citation type="submission" date="2019-11" db="EMBL/GenBank/DDBJ databases">
        <title>A de novo genome assembly of a pear dwarfing rootstock.</title>
        <authorList>
            <person name="Wang F."/>
            <person name="Wang J."/>
            <person name="Li S."/>
            <person name="Zhang Y."/>
            <person name="Fang M."/>
            <person name="Ma L."/>
            <person name="Zhao Y."/>
            <person name="Jiang S."/>
        </authorList>
    </citation>
    <scope>NUCLEOTIDE SEQUENCE [LARGE SCALE GENOMIC DNA]</scope>
    <source>
        <strain evidence="25">S2</strain>
        <tissue evidence="25">Leaf</tissue>
    </source>
</reference>
<dbReference type="FunFam" id="3.30.200.20:FF:000432">
    <property type="entry name" value="LRR receptor-like serine/threonine-protein kinase EFR"/>
    <property type="match status" value="1"/>
</dbReference>
<evidence type="ECO:0000313" key="26">
    <source>
        <dbReference type="Proteomes" id="UP000327157"/>
    </source>
</evidence>
<dbReference type="InterPro" id="IPR003591">
    <property type="entry name" value="Leu-rich_rpt_typical-subtyp"/>
</dbReference>
<keyword evidence="15 22" id="KW-0067">ATP-binding</keyword>
<keyword evidence="6" id="KW-0723">Serine/threonine-protein kinase</keyword>
<evidence type="ECO:0000256" key="10">
    <source>
        <dbReference type="ARBA" id="ARBA00022692"/>
    </source>
</evidence>
<keyword evidence="5" id="KW-1003">Cell membrane</keyword>
<dbReference type="Gene3D" id="3.80.10.10">
    <property type="entry name" value="Ribonuclease Inhibitor"/>
    <property type="match status" value="4"/>
</dbReference>
<dbReference type="SMART" id="SM00220">
    <property type="entry name" value="S_TKc"/>
    <property type="match status" value="1"/>
</dbReference>
<dbReference type="GO" id="GO:0005524">
    <property type="term" value="F:ATP binding"/>
    <property type="evidence" value="ECO:0007669"/>
    <property type="project" value="UniProtKB-UniRule"/>
</dbReference>
<dbReference type="PROSITE" id="PS00108">
    <property type="entry name" value="PROTEIN_KINASE_ST"/>
    <property type="match status" value="1"/>
</dbReference>
<evidence type="ECO:0000256" key="6">
    <source>
        <dbReference type="ARBA" id="ARBA00022527"/>
    </source>
</evidence>
<evidence type="ECO:0000256" key="2">
    <source>
        <dbReference type="ARBA" id="ARBA00004479"/>
    </source>
</evidence>
<feature type="binding site" evidence="22">
    <location>
        <position position="772"/>
    </location>
    <ligand>
        <name>ATP</name>
        <dbReference type="ChEBI" id="CHEBI:30616"/>
    </ligand>
</feature>
<comment type="catalytic activity">
    <reaction evidence="21">
        <text>L-seryl-[protein] + ATP = O-phospho-L-seryl-[protein] + ADP + H(+)</text>
        <dbReference type="Rhea" id="RHEA:17989"/>
        <dbReference type="Rhea" id="RHEA-COMP:9863"/>
        <dbReference type="Rhea" id="RHEA-COMP:11604"/>
        <dbReference type="ChEBI" id="CHEBI:15378"/>
        <dbReference type="ChEBI" id="CHEBI:29999"/>
        <dbReference type="ChEBI" id="CHEBI:30616"/>
        <dbReference type="ChEBI" id="CHEBI:83421"/>
        <dbReference type="ChEBI" id="CHEBI:456216"/>
        <dbReference type="EC" id="2.7.11.1"/>
    </reaction>
</comment>
<evidence type="ECO:0000256" key="17">
    <source>
        <dbReference type="ARBA" id="ARBA00023136"/>
    </source>
</evidence>
<dbReference type="SUPFAM" id="SSF52058">
    <property type="entry name" value="L domain-like"/>
    <property type="match status" value="2"/>
</dbReference>
<dbReference type="SUPFAM" id="SSF56112">
    <property type="entry name" value="Protein kinase-like (PK-like)"/>
    <property type="match status" value="1"/>
</dbReference>
<keyword evidence="12" id="KW-0677">Repeat</keyword>
<evidence type="ECO:0000256" key="21">
    <source>
        <dbReference type="ARBA" id="ARBA00048679"/>
    </source>
</evidence>
<dbReference type="OrthoDB" id="676979at2759"/>
<dbReference type="AlphaFoldDB" id="A0A5N5GI67"/>
<dbReference type="Proteomes" id="UP000327157">
    <property type="component" value="Unassembled WGS sequence"/>
</dbReference>
<dbReference type="InterPro" id="IPR011009">
    <property type="entry name" value="Kinase-like_dom_sf"/>
</dbReference>
<reference evidence="25 26" key="1">
    <citation type="submission" date="2019-09" db="EMBL/GenBank/DDBJ databases">
        <authorList>
            <person name="Ou C."/>
        </authorList>
    </citation>
    <scope>NUCLEOTIDE SEQUENCE [LARGE SCALE GENOMIC DNA]</scope>
    <source>
        <strain evidence="25">S2</strain>
        <tissue evidence="25">Leaf</tissue>
    </source>
</reference>
<evidence type="ECO:0000256" key="22">
    <source>
        <dbReference type="PROSITE-ProRule" id="PRU10141"/>
    </source>
</evidence>
<dbReference type="PANTHER" id="PTHR27008">
    <property type="entry name" value="OS04G0122200 PROTEIN"/>
    <property type="match status" value="1"/>
</dbReference>
<comment type="subcellular location">
    <subcellularLocation>
        <location evidence="1">Cell membrane</location>
        <topology evidence="1">Single-pass membrane protein</topology>
    </subcellularLocation>
    <subcellularLocation>
        <location evidence="2">Membrane</location>
        <topology evidence="2">Single-pass type I membrane protein</topology>
    </subcellularLocation>
</comment>
<protein>
    <recommendedName>
        <fullName evidence="4">non-specific serine/threonine protein kinase</fullName>
        <ecNumber evidence="4">2.7.11.1</ecNumber>
    </recommendedName>
</protein>
<dbReference type="FunFam" id="1.10.510.10:FF:000358">
    <property type="entry name" value="Putative leucine-rich repeat receptor-like serine/threonine-protein kinase"/>
    <property type="match status" value="1"/>
</dbReference>
<dbReference type="Pfam" id="PF07714">
    <property type="entry name" value="PK_Tyr_Ser-Thr"/>
    <property type="match status" value="1"/>
</dbReference>
<dbReference type="EMBL" id="SMOL01000406">
    <property type="protein sequence ID" value="KAB2614563.1"/>
    <property type="molecule type" value="Genomic_DNA"/>
</dbReference>
<evidence type="ECO:0000256" key="19">
    <source>
        <dbReference type="ARBA" id="ARBA00023180"/>
    </source>
</evidence>
<feature type="transmembrane region" description="Helical" evidence="23">
    <location>
        <begin position="690"/>
        <end position="711"/>
    </location>
</feature>
<evidence type="ECO:0000256" key="9">
    <source>
        <dbReference type="ARBA" id="ARBA00022679"/>
    </source>
</evidence>
<dbReference type="InterPro" id="IPR001611">
    <property type="entry name" value="Leu-rich_rpt"/>
</dbReference>
<evidence type="ECO:0000256" key="23">
    <source>
        <dbReference type="SAM" id="Phobius"/>
    </source>
</evidence>
<dbReference type="InterPro" id="IPR051809">
    <property type="entry name" value="Plant_receptor-like_S/T_kinase"/>
</dbReference>
<keyword evidence="11" id="KW-0732">Signal</keyword>
<dbReference type="SMART" id="SM00369">
    <property type="entry name" value="LRR_TYP"/>
    <property type="match status" value="9"/>
</dbReference>
<evidence type="ECO:0000256" key="1">
    <source>
        <dbReference type="ARBA" id="ARBA00004162"/>
    </source>
</evidence>
<dbReference type="InterPro" id="IPR008271">
    <property type="entry name" value="Ser/Thr_kinase_AS"/>
</dbReference>
<dbReference type="Gene3D" id="3.30.200.20">
    <property type="entry name" value="Phosphorylase Kinase, domain 1"/>
    <property type="match status" value="1"/>
</dbReference>
<evidence type="ECO:0000256" key="12">
    <source>
        <dbReference type="ARBA" id="ARBA00022737"/>
    </source>
</evidence>
<keyword evidence="17 23" id="KW-0472">Membrane</keyword>
<evidence type="ECO:0000256" key="5">
    <source>
        <dbReference type="ARBA" id="ARBA00022475"/>
    </source>
</evidence>
<dbReference type="PANTHER" id="PTHR27008:SF577">
    <property type="entry name" value="PROTEIN KINASE DOMAIN-CONTAINING PROTEIN"/>
    <property type="match status" value="1"/>
</dbReference>
<dbReference type="InterPro" id="IPR013210">
    <property type="entry name" value="LRR_N_plant-typ"/>
</dbReference>
<dbReference type="InterPro" id="IPR000719">
    <property type="entry name" value="Prot_kinase_dom"/>
</dbReference>
<feature type="domain" description="Protein kinase" evidence="24">
    <location>
        <begin position="743"/>
        <end position="1016"/>
    </location>
</feature>
<evidence type="ECO:0000256" key="7">
    <source>
        <dbReference type="ARBA" id="ARBA00022553"/>
    </source>
</evidence>
<feature type="transmembrane region" description="Helical" evidence="23">
    <location>
        <begin position="39"/>
        <end position="59"/>
    </location>
</feature>
<dbReference type="FunFam" id="3.80.10.10:FF:000288">
    <property type="entry name" value="LRR receptor-like serine/threonine-protein kinase EFR"/>
    <property type="match status" value="1"/>
</dbReference>
<dbReference type="PROSITE" id="PS00107">
    <property type="entry name" value="PROTEIN_KINASE_ATP"/>
    <property type="match status" value="1"/>
</dbReference>
<dbReference type="Gene3D" id="1.10.510.10">
    <property type="entry name" value="Transferase(Phosphotransferase) domain 1"/>
    <property type="match status" value="1"/>
</dbReference>
<comment type="caution">
    <text evidence="25">The sequence shown here is derived from an EMBL/GenBank/DDBJ whole genome shotgun (WGS) entry which is preliminary data.</text>
</comment>
<evidence type="ECO:0000256" key="14">
    <source>
        <dbReference type="ARBA" id="ARBA00022777"/>
    </source>
</evidence>
<evidence type="ECO:0000256" key="20">
    <source>
        <dbReference type="ARBA" id="ARBA00047899"/>
    </source>
</evidence>
<evidence type="ECO:0000256" key="3">
    <source>
        <dbReference type="ARBA" id="ARBA00008684"/>
    </source>
</evidence>
<comment type="catalytic activity">
    <reaction evidence="20">
        <text>L-threonyl-[protein] + ATP = O-phospho-L-threonyl-[protein] + ADP + H(+)</text>
        <dbReference type="Rhea" id="RHEA:46608"/>
        <dbReference type="Rhea" id="RHEA-COMP:11060"/>
        <dbReference type="Rhea" id="RHEA-COMP:11605"/>
        <dbReference type="ChEBI" id="CHEBI:15378"/>
        <dbReference type="ChEBI" id="CHEBI:30013"/>
        <dbReference type="ChEBI" id="CHEBI:30616"/>
        <dbReference type="ChEBI" id="CHEBI:61977"/>
        <dbReference type="ChEBI" id="CHEBI:456216"/>
        <dbReference type="EC" id="2.7.11.1"/>
    </reaction>
</comment>
<dbReference type="PROSITE" id="PS50011">
    <property type="entry name" value="PROTEIN_KINASE_DOM"/>
    <property type="match status" value="1"/>
</dbReference>
<keyword evidence="7" id="KW-0597">Phosphoprotein</keyword>
<name>A0A5N5GI67_9ROSA</name>
<proteinExistence type="inferred from homology"/>
<comment type="similarity">
    <text evidence="3">Belongs to the protein kinase superfamily. Ser/Thr protein kinase family.</text>
</comment>
<dbReference type="InterPro" id="IPR017441">
    <property type="entry name" value="Protein_kinase_ATP_BS"/>
</dbReference>
<organism evidence="25 26">
    <name type="scientific">Pyrus ussuriensis x Pyrus communis</name>
    <dbReference type="NCBI Taxonomy" id="2448454"/>
    <lineage>
        <taxon>Eukaryota</taxon>
        <taxon>Viridiplantae</taxon>
        <taxon>Streptophyta</taxon>
        <taxon>Embryophyta</taxon>
        <taxon>Tracheophyta</taxon>
        <taxon>Spermatophyta</taxon>
        <taxon>Magnoliopsida</taxon>
        <taxon>eudicotyledons</taxon>
        <taxon>Gunneridae</taxon>
        <taxon>Pentapetalae</taxon>
        <taxon>rosids</taxon>
        <taxon>fabids</taxon>
        <taxon>Rosales</taxon>
        <taxon>Rosaceae</taxon>
        <taxon>Amygdaloideae</taxon>
        <taxon>Maleae</taxon>
        <taxon>Pyrus</taxon>
    </lineage>
</organism>
<evidence type="ECO:0000256" key="13">
    <source>
        <dbReference type="ARBA" id="ARBA00022741"/>
    </source>
</evidence>
<evidence type="ECO:0000256" key="11">
    <source>
        <dbReference type="ARBA" id="ARBA00022729"/>
    </source>
</evidence>
<dbReference type="GO" id="GO:0004674">
    <property type="term" value="F:protein serine/threonine kinase activity"/>
    <property type="evidence" value="ECO:0007669"/>
    <property type="project" value="UniProtKB-KW"/>
</dbReference>
<keyword evidence="9" id="KW-0808">Transferase</keyword>
<dbReference type="InterPro" id="IPR001245">
    <property type="entry name" value="Ser-Thr/Tyr_kinase_cat_dom"/>
</dbReference>
<gene>
    <name evidence="25" type="ORF">D8674_038598</name>
</gene>
<accession>A0A5N5GI67</accession>
<sequence>MIINWMLLKLLDKQSIQLNFFTTPFLLSHKTNIIVMGMGFYNSISAVFLSSFFMHAFILHSCLPCFALPGNETDRLALLEIKASITHDPFKVLTSWNETIHFCSWHGVTCGRRHKRVTRLSLRSFKLAGSISPHIGNLSFLRVIDLQNNSLGHEIPPEFSRLHRLQHLRLNNNSLSGEIPTNLSRCSQLLGLDVGSNVLMGKIPKELGLLSKLRDFNIHYNHFTGGVPPSFSNLSSLEGFSAPSNNLSGTVPDIFGRMTNLSFLAFDLNSFSGMLPPSIFNLSSLTLLSMGGNEIQGSLPSNLGMVFPILQTFSISANQFSGSIPVSLSNASNLLSLGIAGNHLHGKVPPLTNLHKLEWLILADNHLGSGGIDDLTFLCDLSNATHLERLTMFTNNFGGTLPQCLANLSSSLTKFHIAQNKILGSIPNEIANLANLEVLVMAENQLSGHIPPGVGKLHKLYQLDLAINSLSGNLPSSFRNLSQLNELYLEINKLQGNIPPRLIECQNLRILSLGANIFSGIISQEIVGLLNLYDLSLGQNQFIASLPENIGILINLEYLDISDNMLFGKIPTSLVSCIKLEYLDMHGNFFNGTIPSTLSSLRGLTKLSLSHNNLSGTIPEFLERFVFLESLNLSYNNFEGMLPMKGAFKNATATSVEGNSKLCGGIPEFHLPKCKLQHAKKKGLSSTMKLVLSLVCGILGVIFALTFLYLYCSWRDKKGQAAIDSDKFPQVSYQSLLKATNGFSSTNLVGMGSFGSVYKGVFEQGETTVAIKVLNLVRRGAYKSFIAECEAFRNIRHRNLVKVLSACSGFDYRGHDFKALIYEFMVNGSLEEWLYPIHTIGETNERPRSLTISQRLNIVIDVAMALDYLHHHCETPIVHCDLKPSNILLNEDMVAHVGDFGLVRFLPKAAENSSGNQSSTLGIKGTIGYAPPEYGMGHEVWTQGDVYSFGILLLEIFTGKRPTDDMFQGTSNLYSFVKAALPEQVEEVLDPVLVQESNHPNEWRARNRVLIIESLISVLEIGVACSAELPRERLNICDAVAHMCRIRNKLRANGICE</sequence>
<evidence type="ECO:0000256" key="15">
    <source>
        <dbReference type="ARBA" id="ARBA00022840"/>
    </source>
</evidence>
<evidence type="ECO:0000256" key="18">
    <source>
        <dbReference type="ARBA" id="ARBA00023170"/>
    </source>
</evidence>
<keyword evidence="14 25" id="KW-0418">Kinase</keyword>
<evidence type="ECO:0000256" key="8">
    <source>
        <dbReference type="ARBA" id="ARBA00022614"/>
    </source>
</evidence>
<keyword evidence="16 23" id="KW-1133">Transmembrane helix</keyword>
<dbReference type="EC" id="2.7.11.1" evidence="4"/>
<dbReference type="FunFam" id="3.80.10.10:FF:000095">
    <property type="entry name" value="LRR receptor-like serine/threonine-protein kinase GSO1"/>
    <property type="match status" value="1"/>
</dbReference>
<evidence type="ECO:0000256" key="4">
    <source>
        <dbReference type="ARBA" id="ARBA00012513"/>
    </source>
</evidence>
<evidence type="ECO:0000259" key="24">
    <source>
        <dbReference type="PROSITE" id="PS50011"/>
    </source>
</evidence>
<keyword evidence="13 22" id="KW-0547">Nucleotide-binding</keyword>
<dbReference type="Pfam" id="PF00560">
    <property type="entry name" value="LRR_1"/>
    <property type="match status" value="7"/>
</dbReference>